<dbReference type="InterPro" id="IPR017871">
    <property type="entry name" value="ABC_transporter-like_CS"/>
</dbReference>
<dbReference type="GO" id="GO:0016887">
    <property type="term" value="F:ATP hydrolysis activity"/>
    <property type="evidence" value="ECO:0007669"/>
    <property type="project" value="InterPro"/>
</dbReference>
<dbReference type="SMART" id="SM00382">
    <property type="entry name" value="AAA"/>
    <property type="match status" value="1"/>
</dbReference>
<name>A0A5B7XUW5_9MOLU</name>
<feature type="domain" description="ABC transporter" evidence="5">
    <location>
        <begin position="5"/>
        <end position="235"/>
    </location>
</feature>
<dbReference type="KEGG" id="mnh:FG904_00495"/>
<evidence type="ECO:0000313" key="6">
    <source>
        <dbReference type="EMBL" id="QCZ36502.1"/>
    </source>
</evidence>
<evidence type="ECO:0000256" key="1">
    <source>
        <dbReference type="ARBA" id="ARBA00005417"/>
    </source>
</evidence>
<keyword evidence="2" id="KW-0813">Transport</keyword>
<reference evidence="6 7" key="1">
    <citation type="submission" date="2019-06" db="EMBL/GenBank/DDBJ databases">
        <title>Mycoplasma sp. 2F1A isolated from ostrich.</title>
        <authorList>
            <person name="Spergser J."/>
        </authorList>
    </citation>
    <scope>NUCLEOTIDE SEQUENCE [LARGE SCALE GENOMIC DNA]</scope>
    <source>
        <strain evidence="6 7">2F1A</strain>
    </source>
</reference>
<dbReference type="Proteomes" id="UP000305457">
    <property type="component" value="Chromosome"/>
</dbReference>
<dbReference type="Gene3D" id="3.40.50.300">
    <property type="entry name" value="P-loop containing nucleotide triphosphate hydrolases"/>
    <property type="match status" value="1"/>
</dbReference>
<dbReference type="InterPro" id="IPR003593">
    <property type="entry name" value="AAA+_ATPase"/>
</dbReference>
<accession>A0A5B7XUW5</accession>
<evidence type="ECO:0000256" key="2">
    <source>
        <dbReference type="ARBA" id="ARBA00022448"/>
    </source>
</evidence>
<evidence type="ECO:0000259" key="5">
    <source>
        <dbReference type="PROSITE" id="PS50893"/>
    </source>
</evidence>
<dbReference type="RefSeq" id="WP_139591985.1">
    <property type="nucleotide sequence ID" value="NZ_CP040825.1"/>
</dbReference>
<keyword evidence="4 6" id="KW-0067">ATP-binding</keyword>
<proteinExistence type="inferred from homology"/>
<dbReference type="EMBL" id="CP040825">
    <property type="protein sequence ID" value="QCZ36502.1"/>
    <property type="molecule type" value="Genomic_DNA"/>
</dbReference>
<sequence length="314" mass="35263">MDKIIEVKDLKKSYGNFLAVKGISFDVVKGSLFAFLGTNGAGKSTTIDILSTLNSYDSGEVKIAGLDLKTQSNKIKSKIGVVFQDSVLDGNLTVKENLKIKAGLYYKSYKQAKIELQNVIETCDISNIWKKKYKALSGGQKRRVDIARALICKPEILFLDEPTTGLDPQTRKAIWNTIKKLQIDYNTTIFLTTHYMEEAAQADFITIIDAGQIIAQGTPFELKAKYTSEHIQIKPLNTVDAKDIILDYLTKNDYEFIIQNDYIDVKINDTKKAMSILIPIMYAIDSYQVLYGSMDDVFLNITGKELDTNETTTN</sequence>
<evidence type="ECO:0000256" key="4">
    <source>
        <dbReference type="ARBA" id="ARBA00022840"/>
    </source>
</evidence>
<comment type="similarity">
    <text evidence="1">Belongs to the ABC transporter superfamily.</text>
</comment>
<evidence type="ECO:0000313" key="7">
    <source>
        <dbReference type="Proteomes" id="UP000305457"/>
    </source>
</evidence>
<dbReference type="PROSITE" id="PS50893">
    <property type="entry name" value="ABC_TRANSPORTER_2"/>
    <property type="match status" value="1"/>
</dbReference>
<dbReference type="PANTHER" id="PTHR42711">
    <property type="entry name" value="ABC TRANSPORTER ATP-BINDING PROTEIN"/>
    <property type="match status" value="1"/>
</dbReference>
<dbReference type="SUPFAM" id="SSF52540">
    <property type="entry name" value="P-loop containing nucleoside triphosphate hydrolases"/>
    <property type="match status" value="1"/>
</dbReference>
<dbReference type="Pfam" id="PF00005">
    <property type="entry name" value="ABC_tran"/>
    <property type="match status" value="1"/>
</dbReference>
<organism evidence="6 7">
    <name type="scientific">Mycoplasma nasistruthionis</name>
    <dbReference type="NCBI Taxonomy" id="353852"/>
    <lineage>
        <taxon>Bacteria</taxon>
        <taxon>Bacillati</taxon>
        <taxon>Mycoplasmatota</taxon>
        <taxon>Mollicutes</taxon>
        <taxon>Mycoplasmataceae</taxon>
        <taxon>Mycoplasma</taxon>
    </lineage>
</organism>
<protein>
    <submittedName>
        <fullName evidence="6">ABC transporter ATP-binding protein</fullName>
    </submittedName>
</protein>
<dbReference type="AlphaFoldDB" id="A0A5B7XUW5"/>
<dbReference type="InterPro" id="IPR027417">
    <property type="entry name" value="P-loop_NTPase"/>
</dbReference>
<dbReference type="PROSITE" id="PS00211">
    <property type="entry name" value="ABC_TRANSPORTER_1"/>
    <property type="match status" value="1"/>
</dbReference>
<dbReference type="InterPro" id="IPR003439">
    <property type="entry name" value="ABC_transporter-like_ATP-bd"/>
</dbReference>
<evidence type="ECO:0000256" key="3">
    <source>
        <dbReference type="ARBA" id="ARBA00022741"/>
    </source>
</evidence>
<gene>
    <name evidence="6" type="ORF">FG904_00495</name>
</gene>
<dbReference type="PANTHER" id="PTHR42711:SF5">
    <property type="entry name" value="ABC TRANSPORTER ATP-BINDING PROTEIN NATA"/>
    <property type="match status" value="1"/>
</dbReference>
<dbReference type="GO" id="GO:0005524">
    <property type="term" value="F:ATP binding"/>
    <property type="evidence" value="ECO:0007669"/>
    <property type="project" value="UniProtKB-KW"/>
</dbReference>
<dbReference type="OrthoDB" id="9778547at2"/>
<keyword evidence="3" id="KW-0547">Nucleotide-binding</keyword>
<dbReference type="InterPro" id="IPR050763">
    <property type="entry name" value="ABC_transporter_ATP-binding"/>
</dbReference>